<keyword evidence="2" id="KW-0732">Signal</keyword>
<evidence type="ECO:0000256" key="1">
    <source>
        <dbReference type="SAM" id="MobiDB-lite"/>
    </source>
</evidence>
<evidence type="ECO:0000313" key="3">
    <source>
        <dbReference type="EMBL" id="OUR97821.1"/>
    </source>
</evidence>
<feature type="chain" id="PRO_5012554246" description="Lipoprotein" evidence="2">
    <location>
        <begin position="24"/>
        <end position="1635"/>
    </location>
</feature>
<feature type="region of interest" description="Disordered" evidence="1">
    <location>
        <begin position="29"/>
        <end position="53"/>
    </location>
</feature>
<comment type="caution">
    <text evidence="3">The sequence shown here is derived from an EMBL/GenBank/DDBJ whole genome shotgun (WGS) entry which is preliminary data.</text>
</comment>
<protein>
    <recommendedName>
        <fullName evidence="5">Lipoprotein</fullName>
    </recommendedName>
</protein>
<reference evidence="4" key="1">
    <citation type="journal article" date="2017" name="Proc. Natl. Acad. Sci. U.S.A.">
        <title>Simulation of Deepwater Horizon oil plume reveals substrate specialization within a complex community of hydrocarbon-degraders.</title>
        <authorList>
            <person name="Hu P."/>
            <person name="Dubinsky E.A."/>
            <person name="Probst A.J."/>
            <person name="Wang J."/>
            <person name="Sieber C.M.K."/>
            <person name="Tom L.M."/>
            <person name="Gardinali P."/>
            <person name="Banfield J.F."/>
            <person name="Atlas R.M."/>
            <person name="Andersen G.L."/>
        </authorList>
    </citation>
    <scope>NUCLEOTIDE SEQUENCE [LARGE SCALE GENOMIC DNA]</scope>
</reference>
<feature type="signal peptide" evidence="2">
    <location>
        <begin position="1"/>
        <end position="23"/>
    </location>
</feature>
<dbReference type="PROSITE" id="PS51257">
    <property type="entry name" value="PROKAR_LIPOPROTEIN"/>
    <property type="match status" value="1"/>
</dbReference>
<feature type="compositionally biased region" description="Low complexity" evidence="1">
    <location>
        <begin position="37"/>
        <end position="48"/>
    </location>
</feature>
<dbReference type="Proteomes" id="UP000196531">
    <property type="component" value="Unassembled WGS sequence"/>
</dbReference>
<evidence type="ECO:0000256" key="2">
    <source>
        <dbReference type="SAM" id="SignalP"/>
    </source>
</evidence>
<gene>
    <name evidence="3" type="ORF">A9Q84_06375</name>
</gene>
<evidence type="ECO:0008006" key="5">
    <source>
        <dbReference type="Google" id="ProtNLM"/>
    </source>
</evidence>
<dbReference type="EMBL" id="MAAO01000005">
    <property type="protein sequence ID" value="OUR97821.1"/>
    <property type="molecule type" value="Genomic_DNA"/>
</dbReference>
<sequence length="1635" mass="177710">MKQNGIWYNLKLLMVMSFLVTLASCVESGSGNKKKSSASSSSSSGGSSDVPETPTFESSLNFFQEGSTQSTSGITIPVSFNDRFYLRGKQIDFYISNGNTTSSKCLVFSYTSGTTSYLVATATPQYFYNFSTNTQEYYYLISPGDEVKNKTFCQTPGVQATLSAQNPTYNITYSLLSVCPTCSSGLFNSSTTTLYSDAGNEVTDADVNQLSLTFSNTISNPGSPGIICTSSAVCKTQGYDCCVSGQCVNDQSLKTGVDTSLSAYQDALAAISLDPTLYSSYPQYYNLCPIIITPEPTVPPITNPALTAQQRLEELYELYLCTTPQDGEVSYCTTTVENISNLSATVFTPVDDRNFNTYYSGTAAIPNHSIHTITYGGQVYFENDNFLLAGITIGPGGNLSGNDTLTDPQELTFGVTPTLADDTLKVTYKVDGSCRQVGTTLAKCDKYFVQGQNLGKASDHYPASQIFNLPYYADASKTISVTVDDAIVQNGADWTANNSAPSYVEFQSSFQVFDTQIIKITFYVDTTVHAIIDSKLIAQQEIAIKCDCPDLTCSLKPVYVGNSLIASDFVCEYPQPNLPPAPLQQTVLLSSKTVPMRFYDNDNGVEHQNVNLTTPVQEGLAFEYTSGDLTKPNNVASDIGFNEINGSISGQPGAATEAKEVVIVKGKTYDIFVNTGTFSSCFYCGTDYFSNLAKIFPSNFIFKGGGYFPHPSSTDVTTSEMRSHDLIFGRACFVPATMLPFSHVAKANRQDQRKDRMSLQHFYFANGYQRDWFGFDYGSVIGSFDGVTWFSVGNQRRIKAVTNRLYLAINAYYGDQTIENSFSIDVNEASTTPNSGAFVQLDYDSDGAQCQKYHSCDTDRDCAAKLGWEYSCASVSSLQSAWPVFDQNGKEIPGQSKFLRLISMNGGSSGPSKRCVYRGRGAACLANFNTISNPSDTFNQTDDAKLFSCASNSYCQAFNSPGKVPAFNTKISRYAKSIKTLIAQGTLSSSDEDSFGLSAKVLGRPYDYNGTGVIPNQVLSNATQVNVSAICLPGKNVEPQTPEFQNYTVPDTMHFGDKVNNLGMTRTSLSSIEPSYLSSCPTFDSSGTYVQNSLTLSTTLNDDVLITSLAGSQNVSTNSLLPFNNTGQLTQDFDLGYVNTKMLQPNRCLRAPGATCHTNFECAANKFITDKTKSVSNGPSIGMLNAELEFWQSTLVCSQEVSKIDPDFDAKNNRCCRLMGNKIIISNEIHDDVLSPETSKVPGIDIEFTNARRYTAITPAYAKMKDTPSEYPQLKVGDNDRCPLTSCPATEQRPLTELIKQYNTLNEVAAKTCCTGNWVRNFDSSNTGGGHTWSPSKMQLVDKTNFQCLNWAESVISPEMPSASNFSCSGTAEPDDPACNMRSISTSEANIYLAWFAKFELTGIAQVPIEGKADTSLRCSVTPGNWAVSGTAVTIPGYIGGGTPAYEYEGGHYSANDMSNFDSKKQVFSDSEFTCCQPVGTQMVAGDDPGFCCSGNINPDTNKCALKNYTNLSVYFNKYVSSEAKDLSESLIDPETGYIKNASTVQQLACAKEACASGFVGYGIAHTDLKVPGHEASDKQVKRFIDGDDLSNDFSGKAKIFNEGLRWNNQVYCVPQELAQSSGDVLQIFNCGTNP</sequence>
<name>A0A1Y5F9K1_9BACT</name>
<evidence type="ECO:0000313" key="4">
    <source>
        <dbReference type="Proteomes" id="UP000196531"/>
    </source>
</evidence>
<proteinExistence type="predicted"/>
<organism evidence="3 4">
    <name type="scientific">Halobacteriovorax marinus</name>
    <dbReference type="NCBI Taxonomy" id="97084"/>
    <lineage>
        <taxon>Bacteria</taxon>
        <taxon>Pseudomonadati</taxon>
        <taxon>Bdellovibrionota</taxon>
        <taxon>Bacteriovoracia</taxon>
        <taxon>Bacteriovoracales</taxon>
        <taxon>Halobacteriovoraceae</taxon>
        <taxon>Halobacteriovorax</taxon>
    </lineage>
</organism>
<accession>A0A1Y5F9K1</accession>